<proteinExistence type="predicted"/>
<reference evidence="2" key="1">
    <citation type="submission" date="2018-01" db="EMBL/GenBank/DDBJ databases">
        <title>An insight into the sialome of Amazonian anophelines.</title>
        <authorList>
            <person name="Ribeiro J.M."/>
            <person name="Scarpassa V."/>
            <person name="Calvo E."/>
        </authorList>
    </citation>
    <scope>NUCLEOTIDE SEQUENCE</scope>
</reference>
<sequence length="85" mass="9101">MPVLHLEFVICISLSGGALGVVKLLERFRCGGVLVGEYCFKHSTSLNTTCAPPPLVGITSPLYSFVSSSPSVSASCEIKQYLVFF</sequence>
<name>A0A2M4DLE4_ANODA</name>
<organism evidence="2">
    <name type="scientific">Anopheles darlingi</name>
    <name type="common">Mosquito</name>
    <dbReference type="NCBI Taxonomy" id="43151"/>
    <lineage>
        <taxon>Eukaryota</taxon>
        <taxon>Metazoa</taxon>
        <taxon>Ecdysozoa</taxon>
        <taxon>Arthropoda</taxon>
        <taxon>Hexapoda</taxon>
        <taxon>Insecta</taxon>
        <taxon>Pterygota</taxon>
        <taxon>Neoptera</taxon>
        <taxon>Endopterygota</taxon>
        <taxon>Diptera</taxon>
        <taxon>Nematocera</taxon>
        <taxon>Culicoidea</taxon>
        <taxon>Culicidae</taxon>
        <taxon>Anophelinae</taxon>
        <taxon>Anopheles</taxon>
    </lineage>
</organism>
<dbReference type="EMBL" id="GGFL01014189">
    <property type="protein sequence ID" value="MBW78367.1"/>
    <property type="molecule type" value="Transcribed_RNA"/>
</dbReference>
<feature type="signal peptide" evidence="1">
    <location>
        <begin position="1"/>
        <end position="20"/>
    </location>
</feature>
<evidence type="ECO:0000313" key="2">
    <source>
        <dbReference type="EMBL" id="MBW78367.1"/>
    </source>
</evidence>
<dbReference type="AlphaFoldDB" id="A0A2M4DLE4"/>
<evidence type="ECO:0000256" key="1">
    <source>
        <dbReference type="SAM" id="SignalP"/>
    </source>
</evidence>
<feature type="chain" id="PRO_5014701734" evidence="1">
    <location>
        <begin position="21"/>
        <end position="85"/>
    </location>
</feature>
<protein>
    <submittedName>
        <fullName evidence="2">Putative secreted protein</fullName>
    </submittedName>
</protein>
<keyword evidence="1" id="KW-0732">Signal</keyword>
<accession>A0A2M4DLE4</accession>